<accession>A0A6H1ZM99</accession>
<organism evidence="1">
    <name type="scientific">viral metagenome</name>
    <dbReference type="NCBI Taxonomy" id="1070528"/>
    <lineage>
        <taxon>unclassified sequences</taxon>
        <taxon>metagenomes</taxon>
        <taxon>organismal metagenomes</taxon>
    </lineage>
</organism>
<dbReference type="AlphaFoldDB" id="A0A6H1ZM99"/>
<reference evidence="1" key="1">
    <citation type="submission" date="2020-03" db="EMBL/GenBank/DDBJ databases">
        <title>The deep terrestrial virosphere.</title>
        <authorList>
            <person name="Holmfeldt K."/>
            <person name="Nilsson E."/>
            <person name="Simone D."/>
            <person name="Lopez-Fernandez M."/>
            <person name="Wu X."/>
            <person name="de Brujin I."/>
            <person name="Lundin D."/>
            <person name="Andersson A."/>
            <person name="Bertilsson S."/>
            <person name="Dopson M."/>
        </authorList>
    </citation>
    <scope>NUCLEOTIDE SEQUENCE</scope>
    <source>
        <strain evidence="1">TM448A01221</strain>
        <strain evidence="2">TM448B02997</strain>
    </source>
</reference>
<dbReference type="EMBL" id="MT144115">
    <property type="protein sequence ID" value="QJA49053.1"/>
    <property type="molecule type" value="Genomic_DNA"/>
</dbReference>
<gene>
    <name evidence="1" type="ORF">TM448A01221_0018</name>
    <name evidence="2" type="ORF">TM448B02997_0004</name>
</gene>
<name>A0A6H1ZM99_9ZZZZ</name>
<proteinExistence type="predicted"/>
<sequence>MCKHKHMYIGIFRILQIPIWEDGSEHIFRQPLHICVDCMKVLPYEVPKY</sequence>
<evidence type="ECO:0000313" key="1">
    <source>
        <dbReference type="EMBL" id="QJA49053.1"/>
    </source>
</evidence>
<dbReference type="EMBL" id="MT144981">
    <property type="protein sequence ID" value="QJI02184.1"/>
    <property type="molecule type" value="Genomic_DNA"/>
</dbReference>
<evidence type="ECO:0000313" key="2">
    <source>
        <dbReference type="EMBL" id="QJI02184.1"/>
    </source>
</evidence>
<protein>
    <submittedName>
        <fullName evidence="1">Uncharacterized protein</fullName>
    </submittedName>
</protein>